<evidence type="ECO:0000313" key="7">
    <source>
        <dbReference type="Proteomes" id="UP000041254"/>
    </source>
</evidence>
<dbReference type="OrthoDB" id="275876at2759"/>
<dbReference type="GO" id="GO:0006412">
    <property type="term" value="P:translation"/>
    <property type="evidence" value="ECO:0007669"/>
    <property type="project" value="InterPro"/>
</dbReference>
<dbReference type="Proteomes" id="UP000041254">
    <property type="component" value="Unassembled WGS sequence"/>
</dbReference>
<dbReference type="Pfam" id="PF00573">
    <property type="entry name" value="Ribosomal_L4"/>
    <property type="match status" value="1"/>
</dbReference>
<sequence length="542" mass="62756">MERIIRRPALAQLTGRLRLLCEQRQRAFSTVAEEATSAALQQSPAIQFDIDPQALDEDSAAVAESETIKAVTPIRAWQAPRLPSIHDPPVIRRPGEIVDVRTMIRNWWAFPAVGFNSILEVPVQQFEVLEGETPNDSETIVLPNDIFGLPIRPDILHQCYWFHRRALMGWDERMQLYQWEWYGSHRKLRSQVRSGMSRIGQRKISGKYLGVKAHPLRPHDWRKKCHKRLLWLGLKNMLSVKFAQDQLKVVDHFYLRSHKTKHAVRYLRRIVGNRCNSALLVHEGRGDVNDNFRWAVAHLTAVRTENVEGLNVYQLLKYRQLVITEKALQKLMWEIYHYPEKRGWVRRAATPDGKPVKLPMKVPGWNKEWVEKKELCFVPRAAQVEVELRRAQRTAESAAPRPIQRFRPFHLSMYAKRPPWEKFEELYKDDEPLEEEEDLQALEDIRNALDERETLHTADFDVIDDTGELRSRSLSDIARGSSSDGYLSARHSRDDEADNEEEADDEEQEGDEGDMGDEGLSGDEDADEDIEDAATLPPVDRT</sequence>
<keyword evidence="7" id="KW-1185">Reference proteome</keyword>
<reference evidence="6 7" key="1">
    <citation type="submission" date="2014-11" db="EMBL/GenBank/DDBJ databases">
        <authorList>
            <person name="Zhu J."/>
            <person name="Qi W."/>
            <person name="Song R."/>
        </authorList>
    </citation>
    <scope>NUCLEOTIDE SEQUENCE [LARGE SCALE GENOMIC DNA]</scope>
</reference>
<dbReference type="SUPFAM" id="SSF52166">
    <property type="entry name" value="Ribosomal protein L4"/>
    <property type="match status" value="1"/>
</dbReference>
<dbReference type="InParanoid" id="A0A0G4ET06"/>
<evidence type="ECO:0000256" key="1">
    <source>
        <dbReference type="ARBA" id="ARBA00010528"/>
    </source>
</evidence>
<comment type="similarity">
    <text evidence="1">Belongs to the universal ribosomal protein uL4 family.</text>
</comment>
<evidence type="ECO:0000256" key="5">
    <source>
        <dbReference type="SAM" id="MobiDB-lite"/>
    </source>
</evidence>
<dbReference type="STRING" id="1169540.A0A0G4ET06"/>
<dbReference type="GO" id="GO:1990904">
    <property type="term" value="C:ribonucleoprotein complex"/>
    <property type="evidence" value="ECO:0007669"/>
    <property type="project" value="UniProtKB-KW"/>
</dbReference>
<accession>A0A0G4ET06</accession>
<name>A0A0G4ET06_VITBC</name>
<feature type="region of interest" description="Disordered" evidence="5">
    <location>
        <begin position="474"/>
        <end position="542"/>
    </location>
</feature>
<organism evidence="6 7">
    <name type="scientific">Vitrella brassicaformis (strain CCMP3155)</name>
    <dbReference type="NCBI Taxonomy" id="1169540"/>
    <lineage>
        <taxon>Eukaryota</taxon>
        <taxon>Sar</taxon>
        <taxon>Alveolata</taxon>
        <taxon>Colpodellida</taxon>
        <taxon>Vitrellaceae</taxon>
        <taxon>Vitrella</taxon>
    </lineage>
</organism>
<protein>
    <recommendedName>
        <fullName evidence="4">Large ribosomal subunit protein uL4m</fullName>
    </recommendedName>
</protein>
<dbReference type="EMBL" id="CDMY01000305">
    <property type="protein sequence ID" value="CEM01546.1"/>
    <property type="molecule type" value="Genomic_DNA"/>
</dbReference>
<dbReference type="InterPro" id="IPR013005">
    <property type="entry name" value="Ribosomal_uL4-like"/>
</dbReference>
<evidence type="ECO:0000256" key="4">
    <source>
        <dbReference type="ARBA" id="ARBA00040565"/>
    </source>
</evidence>
<keyword evidence="2" id="KW-0689">Ribosomal protein</keyword>
<dbReference type="InterPro" id="IPR002136">
    <property type="entry name" value="Ribosomal_uL4"/>
</dbReference>
<dbReference type="GO" id="GO:0003735">
    <property type="term" value="F:structural constituent of ribosome"/>
    <property type="evidence" value="ECO:0007669"/>
    <property type="project" value="InterPro"/>
</dbReference>
<dbReference type="VEuPathDB" id="CryptoDB:Vbra_13176"/>
<dbReference type="PANTHER" id="PTHR10746:SF6">
    <property type="entry name" value="LARGE RIBOSOMAL SUBUNIT PROTEIN UL4M"/>
    <property type="match status" value="1"/>
</dbReference>
<evidence type="ECO:0000256" key="2">
    <source>
        <dbReference type="ARBA" id="ARBA00022980"/>
    </source>
</evidence>
<dbReference type="GO" id="GO:0005840">
    <property type="term" value="C:ribosome"/>
    <property type="evidence" value="ECO:0007669"/>
    <property type="project" value="UniProtKB-KW"/>
</dbReference>
<proteinExistence type="inferred from homology"/>
<keyword evidence="3" id="KW-0687">Ribonucleoprotein</keyword>
<dbReference type="AlphaFoldDB" id="A0A0G4ET06"/>
<dbReference type="Gene3D" id="3.40.1370.10">
    <property type="match status" value="1"/>
</dbReference>
<evidence type="ECO:0000256" key="3">
    <source>
        <dbReference type="ARBA" id="ARBA00023274"/>
    </source>
</evidence>
<dbReference type="InterPro" id="IPR023574">
    <property type="entry name" value="Ribosomal_uL4_dom_sf"/>
</dbReference>
<dbReference type="FunCoup" id="A0A0G4ET06">
    <property type="interactions" value="1"/>
</dbReference>
<feature type="compositionally biased region" description="Acidic residues" evidence="5">
    <location>
        <begin position="495"/>
        <end position="532"/>
    </location>
</feature>
<evidence type="ECO:0000313" key="6">
    <source>
        <dbReference type="EMBL" id="CEM01546.1"/>
    </source>
</evidence>
<dbReference type="PhylomeDB" id="A0A0G4ET06"/>
<dbReference type="PANTHER" id="PTHR10746">
    <property type="entry name" value="50S RIBOSOMAL PROTEIN L4"/>
    <property type="match status" value="1"/>
</dbReference>
<gene>
    <name evidence="6" type="ORF">Vbra_13176</name>
</gene>